<evidence type="ECO:0000256" key="7">
    <source>
        <dbReference type="ARBA" id="ARBA00024040"/>
    </source>
</evidence>
<gene>
    <name evidence="8" type="ORF">MUK42_06072</name>
</gene>
<keyword evidence="4 8" id="KW-0371">Homeobox</keyword>
<dbReference type="PANTHER" id="PTHR47288:SF1">
    <property type="entry name" value="WUSCHEL-RELATED HOMEOBOX 9"/>
    <property type="match status" value="1"/>
</dbReference>
<comment type="similarity">
    <text evidence="7">Belongs to the WUS homeobox family.</text>
</comment>
<evidence type="ECO:0000256" key="1">
    <source>
        <dbReference type="ARBA" id="ARBA00022473"/>
    </source>
</evidence>
<keyword evidence="9" id="KW-1185">Reference proteome</keyword>
<keyword evidence="6" id="KW-0539">Nucleus</keyword>
<evidence type="ECO:0000313" key="8">
    <source>
        <dbReference type="EMBL" id="URE23077.1"/>
    </source>
</evidence>
<organism evidence="8 9">
    <name type="scientific">Musa troglodytarum</name>
    <name type="common">fe'i banana</name>
    <dbReference type="NCBI Taxonomy" id="320322"/>
    <lineage>
        <taxon>Eukaryota</taxon>
        <taxon>Viridiplantae</taxon>
        <taxon>Streptophyta</taxon>
        <taxon>Embryophyta</taxon>
        <taxon>Tracheophyta</taxon>
        <taxon>Spermatophyta</taxon>
        <taxon>Magnoliopsida</taxon>
        <taxon>Liliopsida</taxon>
        <taxon>Zingiberales</taxon>
        <taxon>Musaceae</taxon>
        <taxon>Musa</taxon>
    </lineage>
</organism>
<keyword evidence="1" id="KW-0217">Developmental protein</keyword>
<evidence type="ECO:0000256" key="4">
    <source>
        <dbReference type="ARBA" id="ARBA00023155"/>
    </source>
</evidence>
<dbReference type="PANTHER" id="PTHR47288">
    <property type="entry name" value="WUSCHEL-RELATED HOMEOBOX 9"/>
    <property type="match status" value="1"/>
</dbReference>
<sequence length="140" mass="15789">MSWFLRSTVHRPQLDVCIAFVPFIFPFCLRGCYLFRQPEYLYTDVHSSSSSSSATALGDGGAARSTVLTNEVAFEVAAGPLNIKETFGHEAVLLDHSGHPVLTDEWGVTIHPLQHGAYYYLKNWDYCERSCVQYTTKMMD</sequence>
<keyword evidence="5" id="KW-0804">Transcription</keyword>
<protein>
    <submittedName>
        <fullName evidence="8">Homeobox domain</fullName>
    </submittedName>
</protein>
<evidence type="ECO:0000256" key="3">
    <source>
        <dbReference type="ARBA" id="ARBA00023125"/>
    </source>
</evidence>
<dbReference type="OrthoDB" id="1935198at2759"/>
<reference evidence="8" key="1">
    <citation type="submission" date="2022-05" db="EMBL/GenBank/DDBJ databases">
        <title>The Musa troglodytarum L. genome provides insights into the mechanism of non-climacteric behaviour and enrichment of carotenoids.</title>
        <authorList>
            <person name="Wang J."/>
        </authorList>
    </citation>
    <scope>NUCLEOTIDE SEQUENCE</scope>
    <source>
        <tissue evidence="8">Leaf</tissue>
    </source>
</reference>
<dbReference type="GO" id="GO:0003700">
    <property type="term" value="F:DNA-binding transcription factor activity"/>
    <property type="evidence" value="ECO:0007669"/>
    <property type="project" value="InterPro"/>
</dbReference>
<proteinExistence type="inferred from homology"/>
<dbReference type="GO" id="GO:0050793">
    <property type="term" value="P:regulation of developmental process"/>
    <property type="evidence" value="ECO:0007669"/>
    <property type="project" value="InterPro"/>
</dbReference>
<evidence type="ECO:0000256" key="2">
    <source>
        <dbReference type="ARBA" id="ARBA00023015"/>
    </source>
</evidence>
<name>A0A9E7KL94_9LILI</name>
<evidence type="ECO:0000313" key="9">
    <source>
        <dbReference type="Proteomes" id="UP001055439"/>
    </source>
</evidence>
<dbReference type="AlphaFoldDB" id="A0A9E7KL94"/>
<evidence type="ECO:0000256" key="5">
    <source>
        <dbReference type="ARBA" id="ARBA00023163"/>
    </source>
</evidence>
<dbReference type="InterPro" id="IPR044557">
    <property type="entry name" value="WOX8/9-like"/>
</dbReference>
<keyword evidence="2" id="KW-0805">Transcription regulation</keyword>
<evidence type="ECO:0000256" key="6">
    <source>
        <dbReference type="ARBA" id="ARBA00023242"/>
    </source>
</evidence>
<keyword evidence="3 8" id="KW-0238">DNA-binding</keyword>
<dbReference type="EMBL" id="CP097510">
    <property type="protein sequence ID" value="URE23077.1"/>
    <property type="molecule type" value="Genomic_DNA"/>
</dbReference>
<dbReference type="GO" id="GO:0003677">
    <property type="term" value="F:DNA binding"/>
    <property type="evidence" value="ECO:0007669"/>
    <property type="project" value="UniProtKB-KW"/>
</dbReference>
<accession>A0A9E7KL94</accession>
<dbReference type="Proteomes" id="UP001055439">
    <property type="component" value="Chromosome 8"/>
</dbReference>